<dbReference type="AlphaFoldDB" id="Q2IXZ2"/>
<evidence type="ECO:0000259" key="3">
    <source>
        <dbReference type="Pfam" id="PF16344"/>
    </source>
</evidence>
<dbReference type="HOGENOM" id="CLU_050192_0_1_5"/>
<dbReference type="eggNOG" id="COG3712">
    <property type="taxonomic scope" value="Bacteria"/>
</dbReference>
<dbReference type="Gene3D" id="2.60.120.1440">
    <property type="match status" value="1"/>
</dbReference>
<keyword evidence="1" id="KW-0472">Membrane</keyword>
<dbReference type="Proteomes" id="UP000008809">
    <property type="component" value="Chromosome"/>
</dbReference>
<dbReference type="InterPro" id="IPR032508">
    <property type="entry name" value="FecR_C"/>
</dbReference>
<dbReference type="Gene3D" id="3.55.50.30">
    <property type="match status" value="1"/>
</dbReference>
<keyword evidence="1" id="KW-1133">Transmembrane helix</keyword>
<evidence type="ECO:0000256" key="1">
    <source>
        <dbReference type="SAM" id="Phobius"/>
    </source>
</evidence>
<dbReference type="OrthoDB" id="9798846at2"/>
<evidence type="ECO:0000259" key="2">
    <source>
        <dbReference type="Pfam" id="PF04773"/>
    </source>
</evidence>
<protein>
    <submittedName>
        <fullName evidence="4">Putative FecR</fullName>
    </submittedName>
</protein>
<dbReference type="PANTHER" id="PTHR30273">
    <property type="entry name" value="PERIPLASMIC SIGNAL SENSOR AND SIGMA FACTOR ACTIVATOR FECR-RELATED"/>
    <property type="match status" value="1"/>
</dbReference>
<gene>
    <name evidence="4" type="ordered locus">RPB_2213</name>
</gene>
<sequence>MIRSDGGERTELRTDARRLITHLLSGEAKRSDFDAADLWRRQSPAHEREFAEAARLWRNLGAAGRDLVAQEGVPVWPSPAAPMSRRAMLVGGGALAAAAASAAVVMPPLGLWPSLDELRADYRTATGEQRRLMLPGDVAVRMNTQTAISVPVSHGDLDQITLIAGEASFEVPAQAARALVVAADSGLTIGSVARFDIRNFGNSVCVTCSQGKVRVESGPHVATLGANQQLRYDRAGLGQTVSVNPNDAAAWLDGVLIFRDTPLADVIAELNRYRPGKIVLMRSALANRTVNGRFRVDRIDDVLTWLAQAYGARTRSLPGGVMLVV</sequence>
<dbReference type="PIRSF" id="PIRSF018266">
    <property type="entry name" value="FecR"/>
    <property type="match status" value="1"/>
</dbReference>
<dbReference type="EMBL" id="CP000250">
    <property type="protein sequence ID" value="ABD06918.1"/>
    <property type="molecule type" value="Genomic_DNA"/>
</dbReference>
<reference evidence="4 5" key="1">
    <citation type="submission" date="2006-01" db="EMBL/GenBank/DDBJ databases">
        <title>Complete sequence of Rhodopseudomonas palustris HaA2.</title>
        <authorList>
            <consortium name="US DOE Joint Genome Institute"/>
            <person name="Copeland A."/>
            <person name="Lucas S."/>
            <person name="Lapidus A."/>
            <person name="Barry K."/>
            <person name="Detter J.C."/>
            <person name="Glavina T."/>
            <person name="Hammon N."/>
            <person name="Israni S."/>
            <person name="Pitluck S."/>
            <person name="Chain P."/>
            <person name="Malfatti S."/>
            <person name="Shin M."/>
            <person name="Vergez L."/>
            <person name="Schmutz J."/>
            <person name="Larimer F."/>
            <person name="Land M."/>
            <person name="Hauser L."/>
            <person name="Pelletier D.A."/>
            <person name="Kyrpides N."/>
            <person name="Anderson I."/>
            <person name="Oda Y."/>
            <person name="Harwood C.S."/>
            <person name="Richardson P."/>
        </authorList>
    </citation>
    <scope>NUCLEOTIDE SEQUENCE [LARGE SCALE GENOMIC DNA]</scope>
    <source>
        <strain evidence="4 5">HaA2</strain>
    </source>
</reference>
<dbReference type="InterPro" id="IPR012373">
    <property type="entry name" value="Ferrdict_sens_TM"/>
</dbReference>
<feature type="domain" description="Protein FecR C-terminal" evidence="3">
    <location>
        <begin position="256"/>
        <end position="313"/>
    </location>
</feature>
<dbReference type="Pfam" id="PF16344">
    <property type="entry name" value="FecR_C"/>
    <property type="match status" value="1"/>
</dbReference>
<dbReference type="GO" id="GO:0016989">
    <property type="term" value="F:sigma factor antagonist activity"/>
    <property type="evidence" value="ECO:0007669"/>
    <property type="project" value="TreeGrafter"/>
</dbReference>
<dbReference type="PANTHER" id="PTHR30273:SF2">
    <property type="entry name" value="PROTEIN FECR"/>
    <property type="match status" value="1"/>
</dbReference>
<accession>Q2IXZ2</accession>
<dbReference type="STRING" id="316058.RPB_2213"/>
<evidence type="ECO:0000313" key="4">
    <source>
        <dbReference type="EMBL" id="ABD06918.1"/>
    </source>
</evidence>
<dbReference type="Pfam" id="PF04773">
    <property type="entry name" value="FecR"/>
    <property type="match status" value="1"/>
</dbReference>
<dbReference type="InterPro" id="IPR006860">
    <property type="entry name" value="FecR"/>
</dbReference>
<name>Q2IXZ2_RHOP2</name>
<organism evidence="4 5">
    <name type="scientific">Rhodopseudomonas palustris (strain HaA2)</name>
    <dbReference type="NCBI Taxonomy" id="316058"/>
    <lineage>
        <taxon>Bacteria</taxon>
        <taxon>Pseudomonadati</taxon>
        <taxon>Pseudomonadota</taxon>
        <taxon>Alphaproteobacteria</taxon>
        <taxon>Hyphomicrobiales</taxon>
        <taxon>Nitrobacteraceae</taxon>
        <taxon>Rhodopseudomonas</taxon>
    </lineage>
</organism>
<proteinExistence type="predicted"/>
<evidence type="ECO:0000313" key="5">
    <source>
        <dbReference type="Proteomes" id="UP000008809"/>
    </source>
</evidence>
<feature type="domain" description="FecR protein" evidence="2">
    <location>
        <begin position="121"/>
        <end position="214"/>
    </location>
</feature>
<dbReference type="KEGG" id="rpb:RPB_2213"/>
<keyword evidence="1" id="KW-0812">Transmembrane</keyword>
<feature type="transmembrane region" description="Helical" evidence="1">
    <location>
        <begin position="87"/>
        <end position="112"/>
    </location>
</feature>
<keyword evidence="5" id="KW-1185">Reference proteome</keyword>